<evidence type="ECO:0000313" key="3">
    <source>
        <dbReference type="Proteomes" id="UP001352852"/>
    </source>
</evidence>
<dbReference type="EMBL" id="JAHUTJ010008778">
    <property type="protein sequence ID" value="MED6267196.1"/>
    <property type="molecule type" value="Genomic_DNA"/>
</dbReference>
<keyword evidence="3" id="KW-1185">Reference proteome</keyword>
<name>A0ABU7CYK3_9TELE</name>
<protein>
    <submittedName>
        <fullName evidence="2">Uncharacterized protein</fullName>
    </submittedName>
</protein>
<dbReference type="Proteomes" id="UP001352852">
    <property type="component" value="Unassembled WGS sequence"/>
</dbReference>
<reference evidence="2 3" key="1">
    <citation type="submission" date="2021-06" db="EMBL/GenBank/DDBJ databases">
        <authorList>
            <person name="Palmer J.M."/>
        </authorList>
    </citation>
    <scope>NUCLEOTIDE SEQUENCE [LARGE SCALE GENOMIC DNA]</scope>
    <source>
        <strain evidence="2 3">CL_MEX2019</strain>
        <tissue evidence="2">Muscle</tissue>
    </source>
</reference>
<feature type="region of interest" description="Disordered" evidence="1">
    <location>
        <begin position="24"/>
        <end position="44"/>
    </location>
</feature>
<feature type="compositionally biased region" description="Pro residues" evidence="1">
    <location>
        <begin position="31"/>
        <end position="41"/>
    </location>
</feature>
<sequence length="101" mass="11075">MCLQSIILRGFAFKDLQSWITRSSAELRPSSAPPPPSPFHTPPSSLTFLGLHSTTSIGSQGGEDSSNSKPKTFFKLMYSQHSCLPPGSEHQKILTFINKLL</sequence>
<proteinExistence type="predicted"/>
<evidence type="ECO:0000256" key="1">
    <source>
        <dbReference type="SAM" id="MobiDB-lite"/>
    </source>
</evidence>
<comment type="caution">
    <text evidence="2">The sequence shown here is derived from an EMBL/GenBank/DDBJ whole genome shotgun (WGS) entry which is preliminary data.</text>
</comment>
<gene>
    <name evidence="2" type="ORF">CHARACLAT_009525</name>
</gene>
<accession>A0ABU7CYK3</accession>
<evidence type="ECO:0000313" key="2">
    <source>
        <dbReference type="EMBL" id="MED6267196.1"/>
    </source>
</evidence>
<organism evidence="2 3">
    <name type="scientific">Characodon lateralis</name>
    <dbReference type="NCBI Taxonomy" id="208331"/>
    <lineage>
        <taxon>Eukaryota</taxon>
        <taxon>Metazoa</taxon>
        <taxon>Chordata</taxon>
        <taxon>Craniata</taxon>
        <taxon>Vertebrata</taxon>
        <taxon>Euteleostomi</taxon>
        <taxon>Actinopterygii</taxon>
        <taxon>Neopterygii</taxon>
        <taxon>Teleostei</taxon>
        <taxon>Neoteleostei</taxon>
        <taxon>Acanthomorphata</taxon>
        <taxon>Ovalentaria</taxon>
        <taxon>Atherinomorphae</taxon>
        <taxon>Cyprinodontiformes</taxon>
        <taxon>Goodeidae</taxon>
        <taxon>Characodon</taxon>
    </lineage>
</organism>